<dbReference type="EMBL" id="JXJX01000005">
    <property type="protein sequence ID" value="PCS07249.1"/>
    <property type="molecule type" value="Genomic_DNA"/>
</dbReference>
<dbReference type="Proteomes" id="UP000242246">
    <property type="component" value="Unassembled WGS sequence"/>
</dbReference>
<dbReference type="AlphaFoldDB" id="A0A2A5S1C2"/>
<organism evidence="1 2">
    <name type="scientific">Pseudolactococcus plantarum</name>
    <dbReference type="NCBI Taxonomy" id="1365"/>
    <lineage>
        <taxon>Bacteria</taxon>
        <taxon>Bacillati</taxon>
        <taxon>Bacillota</taxon>
        <taxon>Bacilli</taxon>
        <taxon>Lactobacillales</taxon>
        <taxon>Streptococcaceae</taxon>
        <taxon>Pseudolactococcus</taxon>
    </lineage>
</organism>
<evidence type="ECO:0000313" key="1">
    <source>
        <dbReference type="EMBL" id="PCS07249.1"/>
    </source>
</evidence>
<evidence type="ECO:0000313" key="2">
    <source>
        <dbReference type="Proteomes" id="UP000242246"/>
    </source>
</evidence>
<comment type="caution">
    <text evidence="1">The sequence shown here is derived from an EMBL/GenBank/DDBJ whole genome shotgun (WGS) entry which is preliminary data.</text>
</comment>
<proteinExistence type="predicted"/>
<reference evidence="1 2" key="1">
    <citation type="submission" date="2014-12" db="EMBL/GenBank/DDBJ databases">
        <title>Draft genome sequences of 10 type strains of Lactococcus.</title>
        <authorList>
            <person name="Sun Z."/>
            <person name="Zhong Z."/>
            <person name="Liu W."/>
            <person name="Zhang W."/>
            <person name="Zhang H."/>
        </authorList>
    </citation>
    <scope>NUCLEOTIDE SEQUENCE [LARGE SCALE GENOMIC DNA]</scope>
    <source>
        <strain evidence="1 2">DSM 20686</strain>
    </source>
</reference>
<gene>
    <name evidence="1" type="ORF">RU87_GL001302</name>
</gene>
<sequence>MYEDFDKYLIKFYNKNVKTCLSQMIFNLVNLSLTMLKASSGW</sequence>
<name>A0A2A5S1C2_9LACT</name>
<keyword evidence="2" id="KW-1185">Reference proteome</keyword>
<accession>A0A2A5S1C2</accession>
<protein>
    <submittedName>
        <fullName evidence="1">Uncharacterized protein</fullName>
    </submittedName>
</protein>